<reference evidence="2" key="1">
    <citation type="submission" date="2014-11" db="EMBL/GenBank/DDBJ databases">
        <authorList>
            <person name="Otto D Thomas"/>
            <person name="Naeem Raeece"/>
        </authorList>
    </citation>
    <scope>NUCLEOTIDE SEQUENCE</scope>
</reference>
<evidence type="ECO:0000256" key="1">
    <source>
        <dbReference type="SAM" id="MobiDB-lite"/>
    </source>
</evidence>
<proteinExistence type="predicted"/>
<feature type="compositionally biased region" description="Low complexity" evidence="1">
    <location>
        <begin position="82"/>
        <end position="96"/>
    </location>
</feature>
<dbReference type="EMBL" id="CDMZ01005911">
    <property type="protein sequence ID" value="CEM55805.1"/>
    <property type="molecule type" value="Genomic_DNA"/>
</dbReference>
<feature type="region of interest" description="Disordered" evidence="1">
    <location>
        <begin position="74"/>
        <end position="106"/>
    </location>
</feature>
<evidence type="ECO:0000313" key="2">
    <source>
        <dbReference type="EMBL" id="CEM55805.1"/>
    </source>
</evidence>
<organism evidence="2">
    <name type="scientific">Chromera velia CCMP2878</name>
    <dbReference type="NCBI Taxonomy" id="1169474"/>
    <lineage>
        <taxon>Eukaryota</taxon>
        <taxon>Sar</taxon>
        <taxon>Alveolata</taxon>
        <taxon>Colpodellida</taxon>
        <taxon>Chromeraceae</taxon>
        <taxon>Chromera</taxon>
    </lineage>
</organism>
<dbReference type="VEuPathDB" id="CryptoDB:Cvel_13844"/>
<protein>
    <submittedName>
        <fullName evidence="2">Uncharacterized protein</fullName>
    </submittedName>
</protein>
<dbReference type="AlphaFoldDB" id="A0A0G4IEW1"/>
<name>A0A0G4IEW1_9ALVE</name>
<gene>
    <name evidence="2" type="ORF">Cvel_13844</name>
</gene>
<accession>A0A0G4IEW1</accession>
<sequence>MVVKTPSKPPDPPPKPKLIRMVKVGSQFIPDPHEVDKFRRRLPCSEEERDATAKVLQMDGSTRPMFLQVWIDPTTLPPPDKATSAAMTAARTASARRLPDSAQHLP</sequence>